<dbReference type="Proteomes" id="UP000426265">
    <property type="component" value="Unassembled WGS sequence"/>
</dbReference>
<feature type="coiled-coil region" evidence="4">
    <location>
        <begin position="17"/>
        <end position="51"/>
    </location>
</feature>
<dbReference type="Pfam" id="PF23559">
    <property type="entry name" value="WHD_DRP"/>
    <property type="match status" value="1"/>
</dbReference>
<protein>
    <submittedName>
        <fullName evidence="9">Uncharacterized protein</fullName>
    </submittedName>
</protein>
<keyword evidence="3" id="KW-0611">Plant defense</keyword>
<dbReference type="GO" id="GO:0006952">
    <property type="term" value="P:defense response"/>
    <property type="evidence" value="ECO:0007669"/>
    <property type="project" value="UniProtKB-KW"/>
</dbReference>
<organism evidence="9 10">
    <name type="scientific">Arabidopsis thaliana</name>
    <name type="common">Mouse-ear cress</name>
    <dbReference type="NCBI Taxonomy" id="3702"/>
    <lineage>
        <taxon>Eukaryota</taxon>
        <taxon>Viridiplantae</taxon>
        <taxon>Streptophyta</taxon>
        <taxon>Embryophyta</taxon>
        <taxon>Tracheophyta</taxon>
        <taxon>Spermatophyta</taxon>
        <taxon>Magnoliopsida</taxon>
        <taxon>eudicotyledons</taxon>
        <taxon>Gunneridae</taxon>
        <taxon>Pentapetalae</taxon>
        <taxon>rosids</taxon>
        <taxon>malvids</taxon>
        <taxon>Brassicales</taxon>
        <taxon>Brassicaceae</taxon>
        <taxon>Camelineae</taxon>
        <taxon>Arabidopsis</taxon>
    </lineage>
</organism>
<dbReference type="EMBL" id="CACRSJ010000104">
    <property type="protein sequence ID" value="VYS49467.1"/>
    <property type="molecule type" value="Genomic_DNA"/>
</dbReference>
<dbReference type="InterPro" id="IPR055414">
    <property type="entry name" value="LRR_R13L4/SHOC2-like"/>
</dbReference>
<dbReference type="InterPro" id="IPR002182">
    <property type="entry name" value="NB-ARC"/>
</dbReference>
<feature type="domain" description="Disease resistance N-terminal" evidence="6">
    <location>
        <begin position="6"/>
        <end position="88"/>
    </location>
</feature>
<dbReference type="InterPro" id="IPR036388">
    <property type="entry name" value="WH-like_DNA-bd_sf"/>
</dbReference>
<dbReference type="Gene3D" id="1.10.10.10">
    <property type="entry name" value="Winged helix-like DNA-binding domain superfamily/Winged helix DNA-binding domain"/>
    <property type="match status" value="1"/>
</dbReference>
<keyword evidence="4" id="KW-0175">Coiled coil</keyword>
<gene>
    <name evidence="9" type="ORF">AN1_LOCUS4944</name>
</gene>
<evidence type="ECO:0000259" key="5">
    <source>
        <dbReference type="Pfam" id="PF00931"/>
    </source>
</evidence>
<dbReference type="Pfam" id="PF00931">
    <property type="entry name" value="NB-ARC"/>
    <property type="match status" value="1"/>
</dbReference>
<name>A0A654EJG6_ARATH</name>
<evidence type="ECO:0000256" key="2">
    <source>
        <dbReference type="ARBA" id="ARBA00022741"/>
    </source>
</evidence>
<proteinExistence type="predicted"/>
<dbReference type="ExpressionAtlas" id="A0A654EJG6">
    <property type="expression patterns" value="baseline and differential"/>
</dbReference>
<dbReference type="FunFam" id="1.10.10.10:FF:000322">
    <property type="entry name" value="Probable disease resistance protein At1g63360"/>
    <property type="match status" value="1"/>
</dbReference>
<dbReference type="InterPro" id="IPR058922">
    <property type="entry name" value="WHD_DRP"/>
</dbReference>
<dbReference type="InterPro" id="IPR041118">
    <property type="entry name" value="Rx_N"/>
</dbReference>
<dbReference type="Gene3D" id="3.40.50.300">
    <property type="entry name" value="P-loop containing nucleotide triphosphate hydrolases"/>
    <property type="match status" value="1"/>
</dbReference>
<dbReference type="InterPro" id="IPR042197">
    <property type="entry name" value="Apaf_helical"/>
</dbReference>
<dbReference type="GO" id="GO:0043531">
    <property type="term" value="F:ADP binding"/>
    <property type="evidence" value="ECO:0007669"/>
    <property type="project" value="InterPro"/>
</dbReference>
<feature type="domain" description="Disease resistance protein winged helix" evidence="7">
    <location>
        <begin position="431"/>
        <end position="502"/>
    </location>
</feature>
<reference evidence="9 10" key="1">
    <citation type="submission" date="2019-11" db="EMBL/GenBank/DDBJ databases">
        <authorList>
            <person name="Jiao W.-B."/>
            <person name="Schneeberger K."/>
        </authorList>
    </citation>
    <scope>NUCLEOTIDE SEQUENCE [LARGE SCALE GENOMIC DNA]</scope>
    <source>
        <strain evidence="10">cv. An-1</strain>
    </source>
</reference>
<dbReference type="Gene3D" id="1.10.8.430">
    <property type="entry name" value="Helical domain of apoptotic protease-activating factors"/>
    <property type="match status" value="1"/>
</dbReference>
<dbReference type="FunFam" id="3.40.50.300:FF:001091">
    <property type="entry name" value="Probable disease resistance protein At1g61300"/>
    <property type="match status" value="1"/>
</dbReference>
<evidence type="ECO:0000259" key="8">
    <source>
        <dbReference type="Pfam" id="PF23598"/>
    </source>
</evidence>
<keyword evidence="2" id="KW-0547">Nucleotide-binding</keyword>
<sequence length="904" mass="104605">MAETLLSFGVEKLWDLLGRESERFQGVEEQFNELKRELEMLRCFLKDADAKKHTSALVRNTVKEIQEIVCDAEDIIETFLIKEKLGKKGGMTKRVKKFASLIVERRGLAFDMESLSKRISKVMREMKSFGVQKLIINDEYTQSLQERQREMRQTFSNDNRSVFVGLEKNIMELVGCLVEEDNMSQVVSIIGMGGIGKSTLAKEVFNHETVKCHFTRLAWVCVSQQFKRKYVWQMILRQLRPEYEKLKMTEDELQEKLFQALENQKVLIVLDDIWREEDWDRIKPIFPQKKGWKVLLTSRNEGVALQADLTCVTFKPKCLTPEESWTMFRRIAFPRGNTIEYEVDEEMDEMGKKMIKHCGGLPLAVKVLGGLLAAQYTLREWKRLYENIRSHIIGGTSFTEKDISSLYHLLYLSFEELPIYLKNCFLYLAHFPEDYAINVGNLAYYWAAEGISRPMHYYGASIQEVANRYIEELVNRNMVLVKRDLATSRFEICHVHDMMREVCLLKAKEENFVESIKSGTVASTSNSQSPCHSRRLSIHSSDDTIHMEDFIKNPKLRSLLVIKKEFYGSQWMVSGLCFTKVQLMRVLDLSGVAFEGGKLPSSIGKLIHLRYLSLYMAKVSHLPSTLENLTLLLYLNLKVKAGSPLDVPNILKEMKELRYLWLPDEISEKANLELGDLVNMEIMENFSTKHSNVKDLERMTRLVTLSIILNGGCTMETLSTYLGELRCLENLSVRGHMFKTDEYFMDVFLCLEKDPMPILEKVPQLKEVSVDEGCICERRLVCLGGGFPLLQKLYLRGLDDLEEWIIEEGSMPLLHTLFISHCNNLRELPDGMRYITSLKELQIVTANRKFKEKLFRGGEDYYKVQHIQLLKIPVISMTNLGVDTMFPCEVRIDNKVRQSIAMIV</sequence>
<evidence type="ECO:0000259" key="6">
    <source>
        <dbReference type="Pfam" id="PF18052"/>
    </source>
</evidence>
<dbReference type="InterPro" id="IPR032675">
    <property type="entry name" value="LRR_dom_sf"/>
</dbReference>
<dbReference type="CDD" id="cd14798">
    <property type="entry name" value="RX-CC_like"/>
    <property type="match status" value="1"/>
</dbReference>
<evidence type="ECO:0000256" key="3">
    <source>
        <dbReference type="ARBA" id="ARBA00022821"/>
    </source>
</evidence>
<feature type="domain" description="Disease resistance R13L4/SHOC-2-like LRR" evidence="8">
    <location>
        <begin position="556"/>
        <end position="741"/>
    </location>
</feature>
<dbReference type="AlphaFoldDB" id="A0A654EJG6"/>
<dbReference type="Gene3D" id="1.20.5.4130">
    <property type="match status" value="1"/>
</dbReference>
<dbReference type="InterPro" id="IPR038005">
    <property type="entry name" value="RX-like_CC"/>
</dbReference>
<dbReference type="InterPro" id="IPR044974">
    <property type="entry name" value="Disease_R_plants"/>
</dbReference>
<dbReference type="Pfam" id="PF18052">
    <property type="entry name" value="Rx_N"/>
    <property type="match status" value="1"/>
</dbReference>
<dbReference type="SUPFAM" id="SSF52540">
    <property type="entry name" value="P-loop containing nucleoside triphosphate hydrolases"/>
    <property type="match status" value="1"/>
</dbReference>
<accession>A0A654EJG6</accession>
<dbReference type="Pfam" id="PF23598">
    <property type="entry name" value="LRR_14"/>
    <property type="match status" value="1"/>
</dbReference>
<evidence type="ECO:0000313" key="9">
    <source>
        <dbReference type="EMBL" id="VYS49467.1"/>
    </source>
</evidence>
<evidence type="ECO:0000313" key="10">
    <source>
        <dbReference type="Proteomes" id="UP000426265"/>
    </source>
</evidence>
<dbReference type="InterPro" id="IPR027417">
    <property type="entry name" value="P-loop_NTPase"/>
</dbReference>
<evidence type="ECO:0000256" key="4">
    <source>
        <dbReference type="SAM" id="Coils"/>
    </source>
</evidence>
<evidence type="ECO:0000256" key="1">
    <source>
        <dbReference type="ARBA" id="ARBA00022737"/>
    </source>
</evidence>
<dbReference type="PANTHER" id="PTHR23155">
    <property type="entry name" value="DISEASE RESISTANCE PROTEIN RP"/>
    <property type="match status" value="1"/>
</dbReference>
<keyword evidence="1" id="KW-0677">Repeat</keyword>
<dbReference type="Gene3D" id="3.80.10.10">
    <property type="entry name" value="Ribonuclease Inhibitor"/>
    <property type="match status" value="1"/>
</dbReference>
<feature type="domain" description="NB-ARC" evidence="5">
    <location>
        <begin position="167"/>
        <end position="335"/>
    </location>
</feature>
<evidence type="ECO:0000259" key="7">
    <source>
        <dbReference type="Pfam" id="PF23559"/>
    </source>
</evidence>
<dbReference type="SUPFAM" id="SSF52058">
    <property type="entry name" value="L domain-like"/>
    <property type="match status" value="1"/>
</dbReference>
<dbReference type="GO" id="GO:0051707">
    <property type="term" value="P:response to other organism"/>
    <property type="evidence" value="ECO:0007669"/>
    <property type="project" value="UniProtKB-ARBA"/>
</dbReference>
<dbReference type="FunFam" id="1.10.8.430:FF:000003">
    <property type="entry name" value="Probable disease resistance protein At5g66910"/>
    <property type="match status" value="1"/>
</dbReference>
<dbReference type="PRINTS" id="PR00364">
    <property type="entry name" value="DISEASERSIST"/>
</dbReference>
<dbReference type="PANTHER" id="PTHR23155:SF1185">
    <property type="entry name" value="DISEASE RESISTANCE RPP8-LIKE PROTEIN 3-RELATED"/>
    <property type="match status" value="1"/>
</dbReference>